<organism evidence="2 3">
    <name type="scientific">Orchesella cincta</name>
    <name type="common">Springtail</name>
    <name type="synonym">Podura cincta</name>
    <dbReference type="NCBI Taxonomy" id="48709"/>
    <lineage>
        <taxon>Eukaryota</taxon>
        <taxon>Metazoa</taxon>
        <taxon>Ecdysozoa</taxon>
        <taxon>Arthropoda</taxon>
        <taxon>Hexapoda</taxon>
        <taxon>Collembola</taxon>
        <taxon>Entomobryomorpha</taxon>
        <taxon>Entomobryoidea</taxon>
        <taxon>Orchesellidae</taxon>
        <taxon>Orchesellinae</taxon>
        <taxon>Orchesella</taxon>
    </lineage>
</organism>
<reference evidence="2 3" key="1">
    <citation type="journal article" date="2016" name="Genome Biol. Evol.">
        <title>Gene Family Evolution Reflects Adaptation to Soil Environmental Stressors in the Genome of the Collembolan Orchesella cincta.</title>
        <authorList>
            <person name="Faddeeva-Vakhrusheva A."/>
            <person name="Derks M.F."/>
            <person name="Anvar S.Y."/>
            <person name="Agamennone V."/>
            <person name="Suring W."/>
            <person name="Smit S."/>
            <person name="van Straalen N.M."/>
            <person name="Roelofs D."/>
        </authorList>
    </citation>
    <scope>NUCLEOTIDE SEQUENCE [LARGE SCALE GENOMIC DNA]</scope>
    <source>
        <tissue evidence="2">Mixed pool</tissue>
    </source>
</reference>
<comment type="caution">
    <text evidence="2">The sequence shown here is derived from an EMBL/GenBank/DDBJ whole genome shotgun (WGS) entry which is preliminary data.</text>
</comment>
<keyword evidence="3" id="KW-1185">Reference proteome</keyword>
<feature type="compositionally biased region" description="Basic and acidic residues" evidence="1">
    <location>
        <begin position="1"/>
        <end position="25"/>
    </location>
</feature>
<evidence type="ECO:0000313" key="2">
    <source>
        <dbReference type="EMBL" id="ODM97241.1"/>
    </source>
</evidence>
<gene>
    <name evidence="2" type="ORF">Ocin01_09440</name>
</gene>
<dbReference type="EMBL" id="LJIJ01000460">
    <property type="protein sequence ID" value="ODM97241.1"/>
    <property type="molecule type" value="Genomic_DNA"/>
</dbReference>
<evidence type="ECO:0000256" key="1">
    <source>
        <dbReference type="SAM" id="MobiDB-lite"/>
    </source>
</evidence>
<protein>
    <submittedName>
        <fullName evidence="2">Uncharacterized protein</fullName>
    </submittedName>
</protein>
<sequence length="467" mass="52409">MNKKEVVGAMGYDEKVQRKSIENPSKHHRRTSIPWQDRTPAVKYISAIEKRKASVAGPYDPTKRDPNKPILKKQTAALHEGADGNANPPDGMSSNTNDELENCRNKTELIMEVMTKAERLARGCIDILTFPPAGNQLEVLSRFQGCMVISTSIIDTFSISQEYTESKNKNSDKLPNLQTLINNSTELQKEAEKLNSTANKLHSLVKQRIHKWDSILSKNSDFKVESTKLDYPIYSRKSMPESATVFEHFVDEENRYPVEGYCSITRPLPAEVIHLHCEDFDNGKLCDDVDFVNCPMAKQLDIINIITGHGKELLECSNNCLHNALVSLQNQEIDDAFDWIHGRLSKLQYDNNYDPLCALELKNACGEVAARKAELLNISDQILKHVKWVVAFTGTFLRFTKQSLYGGGFLSCCKPSCSKEKLLDLIGPVGMVGIQIFLPLSNTIAQTVFQLHIDQSSKTATEAPDDM</sequence>
<accession>A0A1D2MWC5</accession>
<evidence type="ECO:0000313" key="3">
    <source>
        <dbReference type="Proteomes" id="UP000094527"/>
    </source>
</evidence>
<feature type="region of interest" description="Disordered" evidence="1">
    <location>
        <begin position="80"/>
        <end position="99"/>
    </location>
</feature>
<feature type="region of interest" description="Disordered" evidence="1">
    <location>
        <begin position="1"/>
        <end position="38"/>
    </location>
</feature>
<name>A0A1D2MWC5_ORCCI</name>
<proteinExistence type="predicted"/>
<dbReference type="Proteomes" id="UP000094527">
    <property type="component" value="Unassembled WGS sequence"/>
</dbReference>
<dbReference type="OrthoDB" id="8291396at2759"/>
<dbReference type="AlphaFoldDB" id="A0A1D2MWC5"/>